<proteinExistence type="inferred from homology"/>
<evidence type="ECO:0000256" key="1">
    <source>
        <dbReference type="ARBA" id="ARBA00009589"/>
    </source>
</evidence>
<sequence>MLLNKRHFSLCVSLFLPCAQRQLLNSSAGTSRICFKSSMEEQRASGLTDRVVQFQNVGSRDGCEAPHKWSSSGGGKKIDVRNQIFCNRSLNMKNIIAVGFDMDYTLAQYKSETFESLAYEGTVRKLVYDLGYPRELLEWTFDWNYMVRGLVLDKKKGNILKMDRHKYVKVAYHGFKELSKEEKVDVYGTSLVRDSFDEPDYALIDTLFSLAEAYLFAQLVDFKDNNPDKILKDVDYGRMYKDVRSAVDMCHRDGTLKQMVAKEPNKYINEDATIVPLIKMIRDSGRSTFLVTNSLWDYTNIVMNFLCGGRTVHGPDPCNFDWLQYFDVVITGSAKPGFFHEESRVNLFEVELKSGMLINTDNGTPMAQIGDPSPKIPMKSKDKACRVFQGGNVGHLHSLLSIQSSSQVLYVGDHIYGDILRSKKVLGWRTMLVVPELEKEVELLWELRDARKEQILMRNERDSVEDKIHRLSWSLKFEDINEKDKQEMLSAVKDLVCKRDEVRLNLQEAQRDSHKKFHKVWGQLMKTGYQSSRFAHQVERFACLYTSQVSNLRLYSPEKYYKPSEDFMSHEFHLLPL</sequence>
<feature type="active site" description="Proton donor" evidence="5">
    <location>
        <position position="103"/>
    </location>
</feature>
<reference evidence="8 9" key="1">
    <citation type="journal article" date="2014" name="Genome Biol.">
        <title>Transcriptome and methylome profiling reveals relics of genome dominance in the mesopolyploid Brassica oleracea.</title>
        <authorList>
            <person name="Parkin I.A."/>
            <person name="Koh C."/>
            <person name="Tang H."/>
            <person name="Robinson S.J."/>
            <person name="Kagale S."/>
            <person name="Clarke W.E."/>
            <person name="Town C.D."/>
            <person name="Nixon J."/>
            <person name="Krishnakumar V."/>
            <person name="Bidwell S.L."/>
            <person name="Denoeud F."/>
            <person name="Belcram H."/>
            <person name="Links M.G."/>
            <person name="Just J."/>
            <person name="Clarke C."/>
            <person name="Bender T."/>
            <person name="Huebert T."/>
            <person name="Mason A.S."/>
            <person name="Pires J.C."/>
            <person name="Barker G."/>
            <person name="Moore J."/>
            <person name="Walley P.G."/>
            <person name="Manoli S."/>
            <person name="Batley J."/>
            <person name="Edwards D."/>
            <person name="Nelson M.N."/>
            <person name="Wang X."/>
            <person name="Paterson A.H."/>
            <person name="King G."/>
            <person name="Bancroft I."/>
            <person name="Chalhoub B."/>
            <person name="Sharpe A.G."/>
        </authorList>
    </citation>
    <scope>NUCLEOTIDE SEQUENCE</scope>
    <source>
        <strain evidence="8 9">cv. TO1000</strain>
    </source>
</reference>
<dbReference type="SUPFAM" id="SSF56784">
    <property type="entry name" value="HAD-like"/>
    <property type="match status" value="1"/>
</dbReference>
<dbReference type="EnsemblPlants" id="Bo6g119360.1">
    <property type="protein sequence ID" value="Bo6g119360.1"/>
    <property type="gene ID" value="Bo6g119360"/>
</dbReference>
<comment type="similarity">
    <text evidence="1">Belongs to the 5'(3')-deoxyribonucleotidase family.</text>
</comment>
<keyword evidence="7" id="KW-0732">Signal</keyword>
<feature type="signal peptide" evidence="7">
    <location>
        <begin position="1"/>
        <end position="21"/>
    </location>
</feature>
<dbReference type="PANTHER" id="PTHR12103">
    <property type="entry name" value="5'-NUCLEOTIDASE DOMAIN-CONTAINING"/>
    <property type="match status" value="1"/>
</dbReference>
<dbReference type="SMR" id="A0A0D3D0U1"/>
<protein>
    <recommendedName>
        <fullName evidence="10">5'-nucleotidase</fullName>
    </recommendedName>
</protein>
<keyword evidence="9" id="KW-1185">Reference proteome</keyword>
<dbReference type="eggNOG" id="KOG2469">
    <property type="taxonomic scope" value="Eukaryota"/>
</dbReference>
<keyword evidence="3" id="KW-0378">Hydrolase</keyword>
<evidence type="ECO:0000313" key="8">
    <source>
        <dbReference type="EnsemblPlants" id="Bo6g119360.1"/>
    </source>
</evidence>
<accession>A0A0D3D0U1</accession>
<evidence type="ECO:0000256" key="6">
    <source>
        <dbReference type="PIRSR" id="PIRSR017434-2"/>
    </source>
</evidence>
<evidence type="ECO:0000256" key="4">
    <source>
        <dbReference type="ARBA" id="ARBA00022842"/>
    </source>
</evidence>
<dbReference type="PANTHER" id="PTHR12103:SF35">
    <property type="entry name" value="5'-NUCLEOTIDASE"/>
    <property type="match status" value="1"/>
</dbReference>
<dbReference type="FunFam" id="3.40.50.1000:FF:000117">
    <property type="entry name" value="Cytosolic purine 5-nucleotidase"/>
    <property type="match status" value="1"/>
</dbReference>
<feature type="binding site" evidence="6">
    <location>
        <position position="101"/>
    </location>
    <ligand>
        <name>Mg(2+)</name>
        <dbReference type="ChEBI" id="CHEBI:18420"/>
    </ligand>
</feature>
<dbReference type="NCBIfam" id="TIGR02244">
    <property type="entry name" value="HAD-IG-Ncltidse"/>
    <property type="match status" value="1"/>
</dbReference>
<dbReference type="Gramene" id="Bo6g119360.1">
    <property type="protein sequence ID" value="Bo6g119360.1"/>
    <property type="gene ID" value="Bo6g119360"/>
</dbReference>
<evidence type="ECO:0000256" key="3">
    <source>
        <dbReference type="ARBA" id="ARBA00022801"/>
    </source>
</evidence>
<dbReference type="OMA" id="EIQMPHE"/>
<dbReference type="InterPro" id="IPR023214">
    <property type="entry name" value="HAD_sf"/>
</dbReference>
<dbReference type="Proteomes" id="UP000032141">
    <property type="component" value="Chromosome C6"/>
</dbReference>
<organism evidence="8 9">
    <name type="scientific">Brassica oleracea var. oleracea</name>
    <dbReference type="NCBI Taxonomy" id="109376"/>
    <lineage>
        <taxon>Eukaryota</taxon>
        <taxon>Viridiplantae</taxon>
        <taxon>Streptophyta</taxon>
        <taxon>Embryophyta</taxon>
        <taxon>Tracheophyta</taxon>
        <taxon>Spermatophyta</taxon>
        <taxon>Magnoliopsida</taxon>
        <taxon>eudicotyledons</taxon>
        <taxon>Gunneridae</taxon>
        <taxon>Pentapetalae</taxon>
        <taxon>rosids</taxon>
        <taxon>malvids</taxon>
        <taxon>Brassicales</taxon>
        <taxon>Brassicaceae</taxon>
        <taxon>Brassiceae</taxon>
        <taxon>Brassica</taxon>
    </lineage>
</organism>
<dbReference type="InterPro" id="IPR036412">
    <property type="entry name" value="HAD-like_sf"/>
</dbReference>
<dbReference type="GO" id="GO:0008253">
    <property type="term" value="F:5'-nucleotidase activity"/>
    <property type="evidence" value="ECO:0007669"/>
    <property type="project" value="TreeGrafter"/>
</dbReference>
<dbReference type="PIRSF" id="PIRSF017434">
    <property type="entry name" value="Purine_5'-nucleotidase"/>
    <property type="match status" value="1"/>
</dbReference>
<evidence type="ECO:0008006" key="10">
    <source>
        <dbReference type="Google" id="ProtNLM"/>
    </source>
</evidence>
<dbReference type="HOGENOM" id="CLU_017845_4_1_1"/>
<dbReference type="CDD" id="cd07522">
    <property type="entry name" value="HAD_cN-II"/>
    <property type="match status" value="1"/>
</dbReference>
<dbReference type="InterPro" id="IPR016695">
    <property type="entry name" value="Pur_nucleotidase"/>
</dbReference>
<evidence type="ECO:0000313" key="9">
    <source>
        <dbReference type="Proteomes" id="UP000032141"/>
    </source>
</evidence>
<evidence type="ECO:0000256" key="2">
    <source>
        <dbReference type="ARBA" id="ARBA00022723"/>
    </source>
</evidence>
<feature type="chain" id="PRO_5002259924" description="5'-nucleotidase" evidence="7">
    <location>
        <begin position="22"/>
        <end position="577"/>
    </location>
</feature>
<comment type="cofactor">
    <cofactor evidence="6">
        <name>Mg(2+)</name>
        <dbReference type="ChEBI" id="CHEBI:18420"/>
    </cofactor>
    <text evidence="6">Binds 1 Mg(2+) ion per subunit.</text>
</comment>
<evidence type="ECO:0000256" key="5">
    <source>
        <dbReference type="PIRSR" id="PIRSR017434-1"/>
    </source>
</evidence>
<evidence type="ECO:0000256" key="7">
    <source>
        <dbReference type="SAM" id="SignalP"/>
    </source>
</evidence>
<dbReference type="AlphaFoldDB" id="A0A0D3D0U1"/>
<dbReference type="Pfam" id="PF05761">
    <property type="entry name" value="5_nucleotid"/>
    <property type="match status" value="1"/>
</dbReference>
<dbReference type="Gene3D" id="3.40.50.1000">
    <property type="entry name" value="HAD superfamily/HAD-like"/>
    <property type="match status" value="2"/>
</dbReference>
<name>A0A0D3D0U1_BRAOL</name>
<dbReference type="GO" id="GO:0046872">
    <property type="term" value="F:metal ion binding"/>
    <property type="evidence" value="ECO:0007669"/>
    <property type="project" value="UniProtKB-KW"/>
</dbReference>
<keyword evidence="4 6" id="KW-0460">Magnesium</keyword>
<feature type="binding site" evidence="6">
    <location>
        <position position="103"/>
    </location>
    <ligand>
        <name>GMP</name>
        <dbReference type="ChEBI" id="CHEBI:58115"/>
    </ligand>
</feature>
<dbReference type="InterPro" id="IPR008380">
    <property type="entry name" value="HAD-SF_hydro_IG_5-nucl"/>
</dbReference>
<feature type="active site" description="Nucleophile" evidence="5">
    <location>
        <position position="101"/>
    </location>
</feature>
<dbReference type="STRING" id="109376.A0A0D3D0U1"/>
<reference evidence="8" key="2">
    <citation type="submission" date="2015-03" db="UniProtKB">
        <authorList>
            <consortium name="EnsemblPlants"/>
        </authorList>
    </citation>
    <scope>IDENTIFICATION</scope>
</reference>
<keyword evidence="2 6" id="KW-0479">Metal-binding</keyword>
<feature type="binding site" evidence="6">
    <location>
        <position position="413"/>
    </location>
    <ligand>
        <name>Mg(2+)</name>
        <dbReference type="ChEBI" id="CHEBI:18420"/>
    </ligand>
</feature>